<dbReference type="InterPro" id="IPR027417">
    <property type="entry name" value="P-loop_NTPase"/>
</dbReference>
<dbReference type="Pfam" id="PF04760">
    <property type="entry name" value="IF2_N"/>
    <property type="match status" value="1"/>
</dbReference>
<feature type="region of interest" description="G-domain" evidence="8">
    <location>
        <begin position="225"/>
        <end position="373"/>
    </location>
</feature>
<dbReference type="InterPro" id="IPR006847">
    <property type="entry name" value="IF2_N"/>
</dbReference>
<protein>
    <recommendedName>
        <fullName evidence="2 8">Translation initiation factor IF-2</fullName>
    </recommendedName>
</protein>
<reference evidence="12 13" key="1">
    <citation type="submission" date="2018-08" db="EMBL/GenBank/DDBJ databases">
        <title>Genome analysis of the thermophilic bacterium of the candidate phylum Aminicenantes from deep subsurface aquifer revealed its physiology and ecological role.</title>
        <authorList>
            <person name="Kadnikov V.V."/>
            <person name="Mardanov A.V."/>
            <person name="Beletsky A.V."/>
            <person name="Karnachuk O.V."/>
            <person name="Ravin N.V."/>
        </authorList>
    </citation>
    <scope>NUCLEOTIDE SEQUENCE [LARGE SCALE GENOMIC DNA]</scope>
    <source>
        <strain evidence="12">BY38</strain>
    </source>
</reference>
<evidence type="ECO:0000256" key="9">
    <source>
        <dbReference type="RuleBase" id="RU000644"/>
    </source>
</evidence>
<evidence type="ECO:0000256" key="4">
    <source>
        <dbReference type="ARBA" id="ARBA00022741"/>
    </source>
</evidence>
<comment type="subcellular location">
    <subcellularLocation>
        <location evidence="8">Cytoplasm</location>
    </subcellularLocation>
</comment>
<dbReference type="SUPFAM" id="SSF50447">
    <property type="entry name" value="Translation proteins"/>
    <property type="match status" value="2"/>
</dbReference>
<evidence type="ECO:0000256" key="6">
    <source>
        <dbReference type="ARBA" id="ARBA00023134"/>
    </source>
</evidence>
<evidence type="ECO:0000313" key="13">
    <source>
        <dbReference type="Proteomes" id="UP000257323"/>
    </source>
</evidence>
<dbReference type="CDD" id="cd03702">
    <property type="entry name" value="IF2_mtIF2_II"/>
    <property type="match status" value="1"/>
</dbReference>
<dbReference type="EMBL" id="QUAH01000021">
    <property type="protein sequence ID" value="RFT14753.1"/>
    <property type="molecule type" value="Genomic_DNA"/>
</dbReference>
<dbReference type="PANTHER" id="PTHR43381">
    <property type="entry name" value="TRANSLATION INITIATION FACTOR IF-2-RELATED"/>
    <property type="match status" value="1"/>
</dbReference>
<dbReference type="FunFam" id="3.40.50.300:FF:000019">
    <property type="entry name" value="Translation initiation factor IF-2"/>
    <property type="match status" value="1"/>
</dbReference>
<dbReference type="InterPro" id="IPR053905">
    <property type="entry name" value="EF-G-like_DII"/>
</dbReference>
<dbReference type="NCBIfam" id="TIGR00231">
    <property type="entry name" value="small_GTP"/>
    <property type="match status" value="1"/>
</dbReference>
<dbReference type="Gene3D" id="2.40.30.10">
    <property type="entry name" value="Translation factors"/>
    <property type="match status" value="2"/>
</dbReference>
<keyword evidence="5 8" id="KW-0648">Protein biosynthesis</keyword>
<feature type="compositionally biased region" description="Low complexity" evidence="10">
    <location>
        <begin position="67"/>
        <end position="88"/>
    </location>
</feature>
<name>A0A3E2BJ28_9BACT</name>
<feature type="region of interest" description="Disordered" evidence="10">
    <location>
        <begin position="1"/>
        <end position="148"/>
    </location>
</feature>
<gene>
    <name evidence="8" type="primary">infB</name>
    <name evidence="12" type="ORF">OP8BY_2423</name>
</gene>
<dbReference type="FunFam" id="2.40.30.10:FF:000054">
    <property type="entry name" value="Translation initiation factor IF-2"/>
    <property type="match status" value="1"/>
</dbReference>
<dbReference type="FunFam" id="3.40.50.10050:FF:000001">
    <property type="entry name" value="Translation initiation factor IF-2"/>
    <property type="match status" value="1"/>
</dbReference>
<feature type="compositionally biased region" description="Basic residues" evidence="10">
    <location>
        <begin position="1"/>
        <end position="10"/>
    </location>
</feature>
<dbReference type="InterPro" id="IPR015760">
    <property type="entry name" value="TIF_IF2"/>
</dbReference>
<dbReference type="InterPro" id="IPR005225">
    <property type="entry name" value="Small_GTP-bd"/>
</dbReference>
<accession>A0A3E2BJ28</accession>
<evidence type="ECO:0000313" key="12">
    <source>
        <dbReference type="EMBL" id="RFT14753.1"/>
    </source>
</evidence>
<feature type="compositionally biased region" description="Pro residues" evidence="10">
    <location>
        <begin position="96"/>
        <end position="106"/>
    </location>
</feature>
<evidence type="ECO:0000259" key="11">
    <source>
        <dbReference type="PROSITE" id="PS51722"/>
    </source>
</evidence>
<evidence type="ECO:0000256" key="3">
    <source>
        <dbReference type="ARBA" id="ARBA00022540"/>
    </source>
</evidence>
<feature type="domain" description="Tr-type G" evidence="11">
    <location>
        <begin position="222"/>
        <end position="389"/>
    </location>
</feature>
<dbReference type="AlphaFoldDB" id="A0A3E2BJ28"/>
<proteinExistence type="inferred from homology"/>
<feature type="binding site" evidence="8">
    <location>
        <begin position="277"/>
        <end position="281"/>
    </location>
    <ligand>
        <name>GTP</name>
        <dbReference type="ChEBI" id="CHEBI:37565"/>
    </ligand>
</feature>
<dbReference type="InterPro" id="IPR044145">
    <property type="entry name" value="IF2_II"/>
</dbReference>
<dbReference type="InterPro" id="IPR009000">
    <property type="entry name" value="Transl_B-barrel_sf"/>
</dbReference>
<organism evidence="12 13">
    <name type="scientific">Candidatus Saccharicenans subterraneus</name>
    <dbReference type="NCBI Taxonomy" id="2508984"/>
    <lineage>
        <taxon>Bacteria</taxon>
        <taxon>Candidatus Aminicenantota</taxon>
        <taxon>Candidatus Aminicenantia</taxon>
        <taxon>Candidatus Aminicenantales</taxon>
        <taxon>Candidatus Saccharicenantaceae</taxon>
        <taxon>Candidatus Saccharicenans</taxon>
    </lineage>
</organism>
<dbReference type="CDD" id="cd01887">
    <property type="entry name" value="IF2_eIF5B"/>
    <property type="match status" value="1"/>
</dbReference>
<dbReference type="NCBIfam" id="TIGR00487">
    <property type="entry name" value="IF-2"/>
    <property type="match status" value="1"/>
</dbReference>
<dbReference type="GO" id="GO:0003924">
    <property type="term" value="F:GTPase activity"/>
    <property type="evidence" value="ECO:0007669"/>
    <property type="project" value="UniProtKB-UniRule"/>
</dbReference>
<keyword evidence="4 8" id="KW-0547">Nucleotide-binding</keyword>
<evidence type="ECO:0000256" key="5">
    <source>
        <dbReference type="ARBA" id="ARBA00022917"/>
    </source>
</evidence>
<dbReference type="InterPro" id="IPR000178">
    <property type="entry name" value="TF_IF2_bacterial-like"/>
</dbReference>
<dbReference type="GO" id="GO:0005829">
    <property type="term" value="C:cytosol"/>
    <property type="evidence" value="ECO:0007669"/>
    <property type="project" value="TreeGrafter"/>
</dbReference>
<evidence type="ECO:0000256" key="1">
    <source>
        <dbReference type="ARBA" id="ARBA00007733"/>
    </source>
</evidence>
<dbReference type="Proteomes" id="UP000257323">
    <property type="component" value="Unassembled WGS sequence"/>
</dbReference>
<dbReference type="Pfam" id="PF22042">
    <property type="entry name" value="EF-G_D2"/>
    <property type="match status" value="1"/>
</dbReference>
<dbReference type="GO" id="GO:0005525">
    <property type="term" value="F:GTP binding"/>
    <property type="evidence" value="ECO:0007669"/>
    <property type="project" value="UniProtKB-KW"/>
</dbReference>
<keyword evidence="6 8" id="KW-0342">GTP-binding</keyword>
<dbReference type="PANTHER" id="PTHR43381:SF5">
    <property type="entry name" value="TR-TYPE G DOMAIN-CONTAINING PROTEIN"/>
    <property type="match status" value="1"/>
</dbReference>
<dbReference type="PROSITE" id="PS51722">
    <property type="entry name" value="G_TR_2"/>
    <property type="match status" value="1"/>
</dbReference>
<feature type="compositionally biased region" description="Low complexity" evidence="10">
    <location>
        <begin position="114"/>
        <end position="137"/>
    </location>
</feature>
<feature type="binding site" evidence="8">
    <location>
        <begin position="231"/>
        <end position="238"/>
    </location>
    <ligand>
        <name>GTP</name>
        <dbReference type="ChEBI" id="CHEBI:37565"/>
    </ligand>
</feature>
<dbReference type="HAMAP" id="MF_00100_B">
    <property type="entry name" value="IF_2_B"/>
    <property type="match status" value="1"/>
</dbReference>
<dbReference type="InterPro" id="IPR023115">
    <property type="entry name" value="TIF_IF2_dom3"/>
</dbReference>
<evidence type="ECO:0000256" key="7">
    <source>
        <dbReference type="ARBA" id="ARBA00025162"/>
    </source>
</evidence>
<evidence type="ECO:0000256" key="10">
    <source>
        <dbReference type="SAM" id="MobiDB-lite"/>
    </source>
</evidence>
<keyword evidence="8" id="KW-0963">Cytoplasm</keyword>
<feature type="binding site" evidence="8">
    <location>
        <begin position="331"/>
        <end position="334"/>
    </location>
    <ligand>
        <name>GTP</name>
        <dbReference type="ChEBI" id="CHEBI:37565"/>
    </ligand>
</feature>
<sequence length="721" mass="77756">MDKTKTKTTAKGKAEKEAETKKKPAPTAAEAKTAAAGTPAPKKAPAEGKAPAAPASRSAQEAKPGAAEKPQPAVAKPQPATKTAPKATPEQKPEPAPRPQAQPKPAPEPKAEPAPRAQAPEKPAAPAAKPAAPKAPAAPKPRPKIQIQEGMTVKDLAERFKIKPKDLIDHLQAAGYDAAASDLIDESLLQAISRIIKVDLEMVSLEQDIRKLAFSLKDDLVTRPPVVTIMGHVDHGKTTLLDAIRSSNIAEREAGGITQHIGAYRVNYKNRYITFIDTPGHEAFTQLRARGAQLTDIVILVVAADDGVMPQTKEAISHAQAANVPIIVAINKIDKPEANPERVKQQLAKEGLIVEEWGGKTICVEISAKEKKNIDELLEMILLLGDILELKSHPYVPAQGVILESRLDPQKGPVGTVIVQLGTLTPGQAFICGLTYGKARALFDEWGKPVKSAGPSTPVEVLGFDQVPEAGNFFQVVPDLEIARRICEFRIARMKKTPQAKEVPLTLEDLFKKIEKGQTKELPVIIKADVHGSVEVLRGLLPTLSTDKVKINILQASTGNVTEADVLLASASGAIIIGYNVKVPAKIQELAQNEKVEIRLYRIIYQLTDDLKKAVAGMLEPVIKETVLGRAQVKKIFQIAKVGTVLGCQVIDGKIVRNAEARVIRGNEVLYQTRISSLKHLKDSVTEVIKGYECGIGLEKADPVQPGDVIEAFVKEKVRPE</sequence>
<comment type="function">
    <text evidence="7 8 9">One of the essential components for the initiation of protein synthesis. Protects formylmethionyl-tRNA from spontaneous hydrolysis and promotes its binding to the 30S ribosomal subunits. Also involved in the hydrolysis of GTP during the formation of the 70S ribosomal complex.</text>
</comment>
<dbReference type="Pfam" id="PF00009">
    <property type="entry name" value="GTP_EFTU"/>
    <property type="match status" value="1"/>
</dbReference>
<dbReference type="Pfam" id="PF11987">
    <property type="entry name" value="IF-2"/>
    <property type="match status" value="1"/>
</dbReference>
<dbReference type="GO" id="GO:0003743">
    <property type="term" value="F:translation initiation factor activity"/>
    <property type="evidence" value="ECO:0007669"/>
    <property type="project" value="UniProtKB-UniRule"/>
</dbReference>
<evidence type="ECO:0000256" key="2">
    <source>
        <dbReference type="ARBA" id="ARBA00020675"/>
    </source>
</evidence>
<comment type="similarity">
    <text evidence="1 8 9">Belongs to the TRAFAC class translation factor GTPase superfamily. Classic translation factor GTPase family. IF-2 subfamily.</text>
</comment>
<dbReference type="CDD" id="cd03692">
    <property type="entry name" value="mtIF2_IVc"/>
    <property type="match status" value="1"/>
</dbReference>
<comment type="caution">
    <text evidence="12">The sequence shown here is derived from an EMBL/GenBank/DDBJ whole genome shotgun (WGS) entry which is preliminary data.</text>
</comment>
<feature type="compositionally biased region" description="Low complexity" evidence="10">
    <location>
        <begin position="25"/>
        <end position="55"/>
    </location>
</feature>
<dbReference type="FunFam" id="2.40.30.10:FF:000008">
    <property type="entry name" value="Translation initiation factor IF-2"/>
    <property type="match status" value="1"/>
</dbReference>
<dbReference type="InterPro" id="IPR036925">
    <property type="entry name" value="TIF_IF2_dom3_sf"/>
</dbReference>
<dbReference type="Gene3D" id="3.40.50.10050">
    <property type="entry name" value="Translation initiation factor IF- 2, domain 3"/>
    <property type="match status" value="1"/>
</dbReference>
<dbReference type="InterPro" id="IPR000795">
    <property type="entry name" value="T_Tr_GTP-bd_dom"/>
</dbReference>
<keyword evidence="3 8" id="KW-0396">Initiation factor</keyword>
<dbReference type="SUPFAM" id="SSF52156">
    <property type="entry name" value="Initiation factor IF2/eIF5b, domain 3"/>
    <property type="match status" value="1"/>
</dbReference>
<evidence type="ECO:0000256" key="8">
    <source>
        <dbReference type="HAMAP-Rule" id="MF_00100"/>
    </source>
</evidence>
<dbReference type="SUPFAM" id="SSF52540">
    <property type="entry name" value="P-loop containing nucleoside triphosphate hydrolases"/>
    <property type="match status" value="1"/>
</dbReference>
<dbReference type="Gene3D" id="3.40.50.300">
    <property type="entry name" value="P-loop containing nucleotide triphosphate hydrolases"/>
    <property type="match status" value="1"/>
</dbReference>
<feature type="compositionally biased region" description="Basic and acidic residues" evidence="10">
    <location>
        <begin position="12"/>
        <end position="22"/>
    </location>
</feature>